<sequence length="33" mass="3805">MGFTSLPSATRHCLRQRALHRRTWARIYSAGGF</sequence>
<name>A0A8S5PMI2_9CAUD</name>
<protein>
    <submittedName>
        <fullName evidence="1">Uncharacterized protein</fullName>
    </submittedName>
</protein>
<accession>A0A8S5PMI2</accession>
<evidence type="ECO:0000313" key="1">
    <source>
        <dbReference type="EMBL" id="DAE07683.1"/>
    </source>
</evidence>
<proteinExistence type="predicted"/>
<reference evidence="1" key="1">
    <citation type="journal article" date="2021" name="Proc. Natl. Acad. Sci. U.S.A.">
        <title>A Catalog of Tens of Thousands of Viruses from Human Metagenomes Reveals Hidden Associations with Chronic Diseases.</title>
        <authorList>
            <person name="Tisza M.J."/>
            <person name="Buck C.B."/>
        </authorList>
    </citation>
    <scope>NUCLEOTIDE SEQUENCE</scope>
    <source>
        <strain evidence="1">CtIyl4</strain>
    </source>
</reference>
<organism evidence="1">
    <name type="scientific">Myoviridae sp. ctIyl4</name>
    <dbReference type="NCBI Taxonomy" id="2825078"/>
    <lineage>
        <taxon>Viruses</taxon>
        <taxon>Duplodnaviria</taxon>
        <taxon>Heunggongvirae</taxon>
        <taxon>Uroviricota</taxon>
        <taxon>Caudoviricetes</taxon>
    </lineage>
</organism>
<dbReference type="EMBL" id="BK015453">
    <property type="protein sequence ID" value="DAE07683.1"/>
    <property type="molecule type" value="Genomic_DNA"/>
</dbReference>